<dbReference type="EMBL" id="KU052041">
    <property type="protein sequence ID" value="ALO79795.1"/>
    <property type="molecule type" value="Genomic_DNA"/>
</dbReference>
<feature type="signal peptide" evidence="1">
    <location>
        <begin position="1"/>
        <end position="29"/>
    </location>
</feature>
<evidence type="ECO:0000256" key="1">
    <source>
        <dbReference type="SAM" id="SignalP"/>
    </source>
</evidence>
<dbReference type="Gene3D" id="2.40.50.110">
    <property type="match status" value="1"/>
</dbReference>
<name>A0A0U2QTR5_ECOLX</name>
<proteinExistence type="predicted"/>
<dbReference type="NCBIfam" id="NF038397">
    <property type="entry name" value="AB5_pltB_like"/>
    <property type="match status" value="1"/>
</dbReference>
<keyword evidence="1" id="KW-0732">Signal</keyword>
<accession>A0A0U2QTR5</accession>
<dbReference type="SUPFAM" id="SSF50203">
    <property type="entry name" value="Bacterial enterotoxins"/>
    <property type="match status" value="1"/>
</dbReference>
<sequence>MNMIMRGFMKRKIKFALIFMSLFSGLSYAGMADYNTYLSNVQINNLTFGVYNSGGKETQFFCIGLKRDNVDLPVHSVCKVDVYGNHKQGFDTMLEMAKYYYATGEDVRVYYKENVWSDTEFKNAFSTNELVSISTCSSHSYCMGPRVNN</sequence>
<feature type="chain" id="PRO_5006831976" evidence="1">
    <location>
        <begin position="30"/>
        <end position="149"/>
    </location>
</feature>
<protein>
    <submittedName>
        <fullName evidence="2">Putative exported protein</fullName>
    </submittedName>
</protein>
<dbReference type="AlphaFoldDB" id="A0A0U2QTR5"/>
<reference evidence="2" key="1">
    <citation type="submission" date="2015-11" db="EMBL/GenBank/DDBJ databases">
        <title>The chromosomal nature of LT-II enterotoxins solved: a lambdoid prophage encodes both LT-II and one of two novel pertussis toxin-like toxin family members in type II enterotoxigenic Escherichia coli (ETEC).</title>
        <authorList>
            <person name="Jobling M.G."/>
        </authorList>
    </citation>
    <scope>NUCLEOTIDE SEQUENCE</scope>
    <source>
        <strain evidence="2">Ceylon 31</strain>
    </source>
</reference>
<evidence type="ECO:0000313" key="2">
    <source>
        <dbReference type="EMBL" id="ALO79795.1"/>
    </source>
</evidence>
<dbReference type="InterPro" id="IPR008992">
    <property type="entry name" value="Enterotoxin"/>
</dbReference>
<organism evidence="2">
    <name type="scientific">Escherichia coli</name>
    <dbReference type="NCBI Taxonomy" id="562"/>
    <lineage>
        <taxon>Bacteria</taxon>
        <taxon>Pseudomonadati</taxon>
        <taxon>Pseudomonadota</taxon>
        <taxon>Gammaproteobacteria</taxon>
        <taxon>Enterobacterales</taxon>
        <taxon>Enterobacteriaceae</taxon>
        <taxon>Escherichia</taxon>
    </lineage>
</organism>